<comment type="caution">
    <text evidence="2">The sequence shown here is derived from an EMBL/GenBank/DDBJ whole genome shotgun (WGS) entry which is preliminary data.</text>
</comment>
<evidence type="ECO:0000313" key="3">
    <source>
        <dbReference type="Proteomes" id="UP000277579"/>
    </source>
</evidence>
<protein>
    <submittedName>
        <fullName evidence="2">GLPGLI family protein</fullName>
    </submittedName>
</protein>
<proteinExistence type="predicted"/>
<dbReference type="NCBIfam" id="TIGR01200">
    <property type="entry name" value="GLPGLI"/>
    <property type="match status" value="1"/>
</dbReference>
<dbReference type="EMBL" id="RBLC01000001">
    <property type="protein sequence ID" value="RKS26819.1"/>
    <property type="molecule type" value="Genomic_DNA"/>
</dbReference>
<sequence length="306" mass="34752">MKRYLLSVVFLVSISNLQAQKLQGTSSTGSQTQQFQGMAVYESKTSTADMKSRLSGNKEITPEMQKSIEERMKKMLEKTFILNFDKTASIYKEEEKLEAPGQNNGGFRMMSSMMGGGGTYYKNVKEKTFAVDKEFMGKEFLVKDSLPKLEWKLEGETKQIGGYTCYKATALKPVSQSDFRNFRPKKEEAKKEKPAEKEKKTNFMDDFEIPKEINITAWYAPEIPVNQGPEGYWGLPGLILEVSDDKTVILCSKIVLNSKEKAEIKAPSKGKVVTQKEYDEIVIKKMEEMREQFQKGGGRPTMRIGN</sequence>
<dbReference type="Pfam" id="PF09697">
    <property type="entry name" value="Porph_ging"/>
    <property type="match status" value="1"/>
</dbReference>
<dbReference type="OrthoDB" id="1068986at2"/>
<keyword evidence="1" id="KW-0732">Signal</keyword>
<organism evidence="2 3">
    <name type="scientific">Flavobacterium endophyticum</name>
    <dbReference type="NCBI Taxonomy" id="1540163"/>
    <lineage>
        <taxon>Bacteria</taxon>
        <taxon>Pseudomonadati</taxon>
        <taxon>Bacteroidota</taxon>
        <taxon>Flavobacteriia</taxon>
        <taxon>Flavobacteriales</taxon>
        <taxon>Flavobacteriaceae</taxon>
        <taxon>Flavobacterium</taxon>
    </lineage>
</organism>
<gene>
    <name evidence="2" type="ORF">CLV94_1889</name>
</gene>
<feature type="chain" id="PRO_5019716186" evidence="1">
    <location>
        <begin position="20"/>
        <end position="306"/>
    </location>
</feature>
<dbReference type="Proteomes" id="UP000277579">
    <property type="component" value="Unassembled WGS sequence"/>
</dbReference>
<evidence type="ECO:0000313" key="2">
    <source>
        <dbReference type="EMBL" id="RKS26819.1"/>
    </source>
</evidence>
<reference evidence="2 3" key="1">
    <citation type="submission" date="2018-10" db="EMBL/GenBank/DDBJ databases">
        <title>Genomic Encyclopedia of Archaeal and Bacterial Type Strains, Phase II (KMG-II): from individual species to whole genera.</title>
        <authorList>
            <person name="Goeker M."/>
        </authorList>
    </citation>
    <scope>NUCLEOTIDE SEQUENCE [LARGE SCALE GENOMIC DNA]</scope>
    <source>
        <strain evidence="2 3">DSM 29537</strain>
    </source>
</reference>
<keyword evidence="3" id="KW-1185">Reference proteome</keyword>
<name>A0A495MRF0_9FLAO</name>
<accession>A0A495MRF0</accession>
<evidence type="ECO:0000256" key="1">
    <source>
        <dbReference type="SAM" id="SignalP"/>
    </source>
</evidence>
<dbReference type="AlphaFoldDB" id="A0A495MRF0"/>
<feature type="signal peptide" evidence="1">
    <location>
        <begin position="1"/>
        <end position="19"/>
    </location>
</feature>
<dbReference type="RefSeq" id="WP_121376108.1">
    <property type="nucleotide sequence ID" value="NZ_RBLC01000001.1"/>
</dbReference>
<dbReference type="InterPro" id="IPR005901">
    <property type="entry name" value="GLPGLI"/>
</dbReference>